<keyword evidence="3" id="KW-1003">Cell membrane</keyword>
<evidence type="ECO:0000256" key="11">
    <source>
        <dbReference type="ARBA" id="ARBA00023170"/>
    </source>
</evidence>
<dbReference type="FunFam" id="2.60.40.10:FF:000563">
    <property type="entry name" value="interleukin-6 receptor subunit beta"/>
    <property type="match status" value="1"/>
</dbReference>
<comment type="subcellular location">
    <subcellularLocation>
        <location evidence="1">Cell membrane</location>
        <topology evidence="1">Single-pass type I membrane protein</topology>
    </subcellularLocation>
</comment>
<dbReference type="Proteomes" id="UP000537779">
    <property type="component" value="Unassembled WGS sequence"/>
</dbReference>
<dbReference type="AlphaFoldDB" id="A0A7L0XGH1"/>
<evidence type="ECO:0000256" key="5">
    <source>
        <dbReference type="ARBA" id="ARBA00022692"/>
    </source>
</evidence>
<evidence type="ECO:0000313" key="20">
    <source>
        <dbReference type="Proteomes" id="UP000537779"/>
    </source>
</evidence>
<feature type="domain" description="Fibronectin type-III" evidence="18">
    <location>
        <begin position="317"/>
        <end position="415"/>
    </location>
</feature>
<keyword evidence="11" id="KW-0675">Receptor</keyword>
<keyword evidence="13" id="KW-0393">Immunoglobulin domain</keyword>
<proteinExistence type="inferred from homology"/>
<dbReference type="EMBL" id="VXAW01006819">
    <property type="protein sequence ID" value="NXM02780.1"/>
    <property type="molecule type" value="Genomic_DNA"/>
</dbReference>
<keyword evidence="5" id="KW-0812">Transmembrane</keyword>
<keyword evidence="9" id="KW-0472">Membrane</keyword>
<dbReference type="Pfam" id="PF06328">
    <property type="entry name" value="Lep_receptor_Ig"/>
    <property type="match status" value="1"/>
</dbReference>
<dbReference type="InterPro" id="IPR010457">
    <property type="entry name" value="IgC2-like_lig-bd"/>
</dbReference>
<sequence length="559" mass="62580">NLFFFLASGGLVQSCGHIIPESPVLALGSNFTALCILNESCLDFGNIYASQIIWKIKNKVVPKEQYREINRTVSSVTFNDTSSLATPLTCNILADGQIEQNIYGITVTVGLPPETPKNLSCIVHQISKLTYPMTCTWNPGRHTFLDTQFRLKYRWPRENFPDCIPKDVNNSCTIPDVQFFVNLEIWVEAANALGKAESDHLVLDPIDIVKPLSPHNVTVSSGILPTVLKLSWENRISSAVMKLKFNIRYRIDGDTNWMEVPSEDTASPRTSFSVQGLQPFTEYVFSIRCMKEDGVGYWSDWSEEKTGITTEDKPSKGPPIWRIIDASHSPASWTVHLMWKTLKPSEANGIILQYELTVRDKSSLSSPVKKFNVTSTNLTLQLPNGTYEVTVTARNRIGASPPSVLLIPASNSKAPVKNLRTLPKYDKLWVGWTAPNSYVLKYVIEWCLVSSRSDCIIEWQIAQGDVQGIDLKGIQLISIKPFKCYLITVYPLYADGQGSGQSVKAYLKQDRPSKGPTVQTKKVGKAEAVLTWNHLTVDEQNGFIRNYTILYKTIDGNET</sequence>
<keyword evidence="8" id="KW-1133">Transmembrane helix</keyword>
<dbReference type="PROSITE" id="PS50853">
    <property type="entry name" value="FN3"/>
    <property type="match status" value="2"/>
</dbReference>
<evidence type="ECO:0000259" key="18">
    <source>
        <dbReference type="PROSITE" id="PS50853"/>
    </source>
</evidence>
<protein>
    <recommendedName>
        <fullName evidence="14">Interleukin-6 receptor subunit beta</fullName>
    </recommendedName>
    <alternativeName>
        <fullName evidence="16">Interleukin-6 signal transducer</fullName>
    </alternativeName>
    <alternativeName>
        <fullName evidence="15">Membrane glycoprotein 130</fullName>
    </alternativeName>
    <alternativeName>
        <fullName evidence="17">Oncostatin-M receptor subunit alpha</fullName>
    </alternativeName>
</protein>
<evidence type="ECO:0000256" key="3">
    <source>
        <dbReference type="ARBA" id="ARBA00022475"/>
    </source>
</evidence>
<keyword evidence="4" id="KW-0597">Phosphoprotein</keyword>
<gene>
    <name evidence="19" type="primary">Il6st</name>
    <name evidence="19" type="ORF">TYRSAV_R11261</name>
</gene>
<dbReference type="PANTHER" id="PTHR48423">
    <property type="entry name" value="INTERLEUKIN-27 RECEPTOR SUBUNIT ALPHA"/>
    <property type="match status" value="1"/>
</dbReference>
<comment type="similarity">
    <text evidence="2">Belongs to the type I cytokine receptor family. Type 2 subfamily.</text>
</comment>
<evidence type="ECO:0000256" key="4">
    <source>
        <dbReference type="ARBA" id="ARBA00022553"/>
    </source>
</evidence>
<dbReference type="FunFam" id="2.60.40.10:FF:000281">
    <property type="entry name" value="Cytokine receptor like factor 1"/>
    <property type="match status" value="1"/>
</dbReference>
<dbReference type="SUPFAM" id="SSF49265">
    <property type="entry name" value="Fibronectin type III"/>
    <property type="match status" value="4"/>
</dbReference>
<keyword evidence="10" id="KW-1015">Disulfide bond</keyword>
<dbReference type="InterPro" id="IPR003961">
    <property type="entry name" value="FN3_dom"/>
</dbReference>
<evidence type="ECO:0000313" key="19">
    <source>
        <dbReference type="EMBL" id="NXM02780.1"/>
    </source>
</evidence>
<accession>A0A7L0XGH1</accession>
<evidence type="ECO:0000256" key="2">
    <source>
        <dbReference type="ARBA" id="ARBA00008921"/>
    </source>
</evidence>
<dbReference type="GO" id="GO:0005886">
    <property type="term" value="C:plasma membrane"/>
    <property type="evidence" value="ECO:0007669"/>
    <property type="project" value="UniProtKB-SubCell"/>
</dbReference>
<evidence type="ECO:0000256" key="16">
    <source>
        <dbReference type="ARBA" id="ARBA00078919"/>
    </source>
</evidence>
<dbReference type="GO" id="GO:0070102">
    <property type="term" value="P:interleukin-6-mediated signaling pathway"/>
    <property type="evidence" value="ECO:0007669"/>
    <property type="project" value="UniProtKB-ARBA"/>
</dbReference>
<comment type="caution">
    <text evidence="19">The sequence shown here is derived from an EMBL/GenBank/DDBJ whole genome shotgun (WGS) entry which is preliminary data.</text>
</comment>
<dbReference type="InterPro" id="IPR036116">
    <property type="entry name" value="FN3_sf"/>
</dbReference>
<feature type="non-terminal residue" evidence="19">
    <location>
        <position position="1"/>
    </location>
</feature>
<keyword evidence="6" id="KW-0732">Signal</keyword>
<evidence type="ECO:0000256" key="13">
    <source>
        <dbReference type="ARBA" id="ARBA00023319"/>
    </source>
</evidence>
<dbReference type="Gene3D" id="2.60.40.10">
    <property type="entry name" value="Immunoglobulins"/>
    <property type="match status" value="5"/>
</dbReference>
<dbReference type="PANTHER" id="PTHR48423:SF1">
    <property type="entry name" value="INTERLEUKIN-27 RECEPTOR SUBUNIT ALPHA"/>
    <property type="match status" value="1"/>
</dbReference>
<dbReference type="InterPro" id="IPR013783">
    <property type="entry name" value="Ig-like_fold"/>
</dbReference>
<dbReference type="InterPro" id="IPR015152">
    <property type="entry name" value="Growth/epo_recpt_lig-bind"/>
</dbReference>
<evidence type="ECO:0000256" key="10">
    <source>
        <dbReference type="ARBA" id="ARBA00023157"/>
    </source>
</evidence>
<dbReference type="CDD" id="cd00063">
    <property type="entry name" value="FN3"/>
    <property type="match status" value="2"/>
</dbReference>
<feature type="non-terminal residue" evidence="19">
    <location>
        <position position="559"/>
    </location>
</feature>
<evidence type="ECO:0000256" key="7">
    <source>
        <dbReference type="ARBA" id="ARBA00022737"/>
    </source>
</evidence>
<evidence type="ECO:0000256" key="15">
    <source>
        <dbReference type="ARBA" id="ARBA00077050"/>
    </source>
</evidence>
<feature type="domain" description="Fibronectin type-III" evidence="18">
    <location>
        <begin position="210"/>
        <end position="312"/>
    </location>
</feature>
<evidence type="ECO:0000256" key="6">
    <source>
        <dbReference type="ARBA" id="ARBA00022729"/>
    </source>
</evidence>
<keyword evidence="20" id="KW-1185">Reference proteome</keyword>
<reference evidence="19 20" key="1">
    <citation type="submission" date="2019-09" db="EMBL/GenBank/DDBJ databases">
        <title>Bird 10,000 Genomes (B10K) Project - Family phase.</title>
        <authorList>
            <person name="Zhang G."/>
        </authorList>
    </citation>
    <scope>NUCLEOTIDE SEQUENCE [LARGE SCALE GENOMIC DNA]</scope>
    <source>
        <strain evidence="19">B10K-DU-001-37</strain>
        <tissue evidence="19">Muscle</tissue>
    </source>
</reference>
<dbReference type="GO" id="GO:0004896">
    <property type="term" value="F:cytokine receptor activity"/>
    <property type="evidence" value="ECO:0007669"/>
    <property type="project" value="InterPro"/>
</dbReference>
<evidence type="ECO:0000256" key="9">
    <source>
        <dbReference type="ARBA" id="ARBA00023136"/>
    </source>
</evidence>
<dbReference type="Pfam" id="PF00041">
    <property type="entry name" value="fn3"/>
    <property type="match status" value="2"/>
</dbReference>
<evidence type="ECO:0000256" key="17">
    <source>
        <dbReference type="ARBA" id="ARBA00083382"/>
    </source>
</evidence>
<evidence type="ECO:0000256" key="8">
    <source>
        <dbReference type="ARBA" id="ARBA00022989"/>
    </source>
</evidence>
<dbReference type="SMART" id="SM00060">
    <property type="entry name" value="FN3"/>
    <property type="match status" value="3"/>
</dbReference>
<evidence type="ECO:0000256" key="12">
    <source>
        <dbReference type="ARBA" id="ARBA00023180"/>
    </source>
</evidence>
<name>A0A7L0XGH1_TYRSA</name>
<organism evidence="19 20">
    <name type="scientific">Tyrannus savana</name>
    <name type="common">Fork-tailed flycatcher</name>
    <name type="synonym">Muscivora tyrannus</name>
    <dbReference type="NCBI Taxonomy" id="137541"/>
    <lineage>
        <taxon>Eukaryota</taxon>
        <taxon>Metazoa</taxon>
        <taxon>Chordata</taxon>
        <taxon>Craniata</taxon>
        <taxon>Vertebrata</taxon>
        <taxon>Euteleostomi</taxon>
        <taxon>Archelosauria</taxon>
        <taxon>Archosauria</taxon>
        <taxon>Dinosauria</taxon>
        <taxon>Saurischia</taxon>
        <taxon>Theropoda</taxon>
        <taxon>Coelurosauria</taxon>
        <taxon>Aves</taxon>
        <taxon>Neognathae</taxon>
        <taxon>Neoaves</taxon>
        <taxon>Telluraves</taxon>
        <taxon>Australaves</taxon>
        <taxon>Passeriformes</taxon>
        <taxon>Tyrannidae</taxon>
        <taxon>Tyrannus</taxon>
    </lineage>
</organism>
<evidence type="ECO:0000256" key="14">
    <source>
        <dbReference type="ARBA" id="ARBA00068277"/>
    </source>
</evidence>
<dbReference type="InterPro" id="IPR052672">
    <property type="entry name" value="Type1_Cytokine_Rcpt_Type2"/>
</dbReference>
<keyword evidence="7" id="KW-0677">Repeat</keyword>
<evidence type="ECO:0000256" key="1">
    <source>
        <dbReference type="ARBA" id="ARBA00004251"/>
    </source>
</evidence>
<dbReference type="PROSITE" id="PS01353">
    <property type="entry name" value="HEMATOPO_REC_L_F2"/>
    <property type="match status" value="1"/>
</dbReference>
<dbReference type="FunFam" id="2.60.40.10:FF:000524">
    <property type="entry name" value="Interleukin-6 receptor subunit beta"/>
    <property type="match status" value="1"/>
</dbReference>
<keyword evidence="12" id="KW-0325">Glycoprotein</keyword>
<dbReference type="Pfam" id="PF09067">
    <property type="entry name" value="EpoR_lig-bind"/>
    <property type="match status" value="1"/>
</dbReference>
<dbReference type="FunFam" id="2.60.40.10:FF:000414">
    <property type="entry name" value="Interleukin-6 receptor subunit beta"/>
    <property type="match status" value="1"/>
</dbReference>
<dbReference type="InterPro" id="IPR003529">
    <property type="entry name" value="Hematopoietin_rcpt_Gp130_CS"/>
</dbReference>